<dbReference type="GO" id="GO:0005840">
    <property type="term" value="C:ribosome"/>
    <property type="evidence" value="ECO:0007669"/>
    <property type="project" value="UniProtKB-KW"/>
</dbReference>
<dbReference type="RefSeq" id="WP_106588589.1">
    <property type="nucleotide sequence ID" value="NZ_PYAV01000006.1"/>
</dbReference>
<feature type="region of interest" description="Disordered" evidence="9">
    <location>
        <begin position="41"/>
        <end position="62"/>
    </location>
</feature>
<evidence type="ECO:0000313" key="12">
    <source>
        <dbReference type="Proteomes" id="UP000242310"/>
    </source>
</evidence>
<dbReference type="PROSITE" id="PS00651">
    <property type="entry name" value="RIBOSOMAL_L9"/>
    <property type="match status" value="1"/>
</dbReference>
<dbReference type="NCBIfam" id="TIGR00158">
    <property type="entry name" value="L9"/>
    <property type="match status" value="1"/>
</dbReference>
<dbReference type="GO" id="GO:0019843">
    <property type="term" value="F:rRNA binding"/>
    <property type="evidence" value="ECO:0007669"/>
    <property type="project" value="UniProtKB-UniRule"/>
</dbReference>
<dbReference type="OrthoDB" id="9788336at2"/>
<keyword evidence="5 8" id="KW-0689">Ribosomal protein</keyword>
<dbReference type="InterPro" id="IPR000244">
    <property type="entry name" value="Ribosomal_bL9"/>
</dbReference>
<sequence length="147" mass="16517">MKVILKEDVKGQGKKGEVKDVSEGYARNYLIKHGKAVEATKGNMQKLEQEQEQERQKAEQELRHAEQLKEQLENTKVAVTAKAGEGGRLFGAVSNKQIAEKLKDMGFFIDKRKIEVKDPIRTLGVTKVPVKLHPKVTATLDVHVTEE</sequence>
<evidence type="ECO:0000256" key="2">
    <source>
        <dbReference type="ARBA" id="ARBA00010605"/>
    </source>
</evidence>
<gene>
    <name evidence="8" type="primary">rplI</name>
    <name evidence="11" type="ORF">B0H94_106178</name>
</gene>
<dbReference type="InterPro" id="IPR020069">
    <property type="entry name" value="Ribosomal_bL9_C"/>
</dbReference>
<reference evidence="11 12" key="1">
    <citation type="submission" date="2018-03" db="EMBL/GenBank/DDBJ databases">
        <title>Genomic Encyclopedia of Type Strains, Phase III (KMG-III): the genomes of soil and plant-associated and newly described type strains.</title>
        <authorList>
            <person name="Whitman W."/>
        </authorList>
    </citation>
    <scope>NUCLEOTIDE SEQUENCE [LARGE SCALE GENOMIC DNA]</scope>
    <source>
        <strain evidence="11 12">CGMCC 1.07653</strain>
    </source>
</reference>
<name>A0A2P8HIC8_9BACI</name>
<evidence type="ECO:0000256" key="5">
    <source>
        <dbReference type="ARBA" id="ARBA00022980"/>
    </source>
</evidence>
<dbReference type="HAMAP" id="MF_00503">
    <property type="entry name" value="Ribosomal_bL9"/>
    <property type="match status" value="1"/>
</dbReference>
<comment type="caution">
    <text evidence="11">The sequence shown here is derived from an EMBL/GenBank/DDBJ whole genome shotgun (WGS) entry which is preliminary data.</text>
</comment>
<dbReference type="InterPro" id="IPR036935">
    <property type="entry name" value="Ribosomal_bL9_N_sf"/>
</dbReference>
<evidence type="ECO:0000256" key="8">
    <source>
        <dbReference type="HAMAP-Rule" id="MF_00503"/>
    </source>
</evidence>
<dbReference type="InterPro" id="IPR020070">
    <property type="entry name" value="Ribosomal_bL9_N"/>
</dbReference>
<keyword evidence="4 8" id="KW-0694">RNA-binding</keyword>
<keyword evidence="6 8" id="KW-0687">Ribonucleoprotein</keyword>
<dbReference type="SUPFAM" id="SSF55658">
    <property type="entry name" value="L9 N-domain-like"/>
    <property type="match status" value="1"/>
</dbReference>
<keyword evidence="3 8" id="KW-0699">rRNA-binding</keyword>
<evidence type="ECO:0000256" key="3">
    <source>
        <dbReference type="ARBA" id="ARBA00022730"/>
    </source>
</evidence>
<evidence type="ECO:0000256" key="4">
    <source>
        <dbReference type="ARBA" id="ARBA00022884"/>
    </source>
</evidence>
<dbReference type="GO" id="GO:0003735">
    <property type="term" value="F:structural constituent of ribosome"/>
    <property type="evidence" value="ECO:0007669"/>
    <property type="project" value="InterPro"/>
</dbReference>
<dbReference type="PANTHER" id="PTHR21368">
    <property type="entry name" value="50S RIBOSOMAL PROTEIN L9"/>
    <property type="match status" value="1"/>
</dbReference>
<dbReference type="Pfam" id="PF03948">
    <property type="entry name" value="Ribosomal_L9_C"/>
    <property type="match status" value="1"/>
</dbReference>
<dbReference type="Proteomes" id="UP000242310">
    <property type="component" value="Unassembled WGS sequence"/>
</dbReference>
<evidence type="ECO:0000256" key="9">
    <source>
        <dbReference type="SAM" id="MobiDB-lite"/>
    </source>
</evidence>
<organism evidence="11 12">
    <name type="scientific">Salsuginibacillus halophilus</name>
    <dbReference type="NCBI Taxonomy" id="517424"/>
    <lineage>
        <taxon>Bacteria</taxon>
        <taxon>Bacillati</taxon>
        <taxon>Bacillota</taxon>
        <taxon>Bacilli</taxon>
        <taxon>Bacillales</taxon>
        <taxon>Bacillaceae</taxon>
        <taxon>Salsuginibacillus</taxon>
    </lineage>
</organism>
<proteinExistence type="inferred from homology"/>
<dbReference type="InterPro" id="IPR009027">
    <property type="entry name" value="Ribosomal_bL9/RNase_H1_N"/>
</dbReference>
<dbReference type="FunFam" id="3.40.5.10:FF:000002">
    <property type="entry name" value="50S ribosomal protein L9"/>
    <property type="match status" value="1"/>
</dbReference>
<feature type="compositionally biased region" description="Basic and acidic residues" evidence="9">
    <location>
        <begin position="47"/>
        <end position="62"/>
    </location>
</feature>
<evidence type="ECO:0000256" key="1">
    <source>
        <dbReference type="ARBA" id="ARBA00003058"/>
    </source>
</evidence>
<dbReference type="InterPro" id="IPR036791">
    <property type="entry name" value="Ribosomal_bL9_C_sf"/>
</dbReference>
<dbReference type="SUPFAM" id="SSF55653">
    <property type="entry name" value="Ribosomal protein L9 C-domain"/>
    <property type="match status" value="1"/>
</dbReference>
<dbReference type="FunFam" id="3.10.430.100:FF:000002">
    <property type="entry name" value="50S ribosomal protein L9"/>
    <property type="match status" value="1"/>
</dbReference>
<accession>A0A2P8HIC8</accession>
<keyword evidence="12" id="KW-1185">Reference proteome</keyword>
<dbReference type="GO" id="GO:0006412">
    <property type="term" value="P:translation"/>
    <property type="evidence" value="ECO:0007669"/>
    <property type="project" value="UniProtKB-UniRule"/>
</dbReference>
<evidence type="ECO:0000313" key="11">
    <source>
        <dbReference type="EMBL" id="PSL45920.1"/>
    </source>
</evidence>
<protein>
    <recommendedName>
        <fullName evidence="7 8">Large ribosomal subunit protein bL9</fullName>
    </recommendedName>
</protein>
<dbReference type="AlphaFoldDB" id="A0A2P8HIC8"/>
<dbReference type="GO" id="GO:1990904">
    <property type="term" value="C:ribonucleoprotein complex"/>
    <property type="evidence" value="ECO:0007669"/>
    <property type="project" value="UniProtKB-KW"/>
</dbReference>
<dbReference type="Gene3D" id="3.40.5.10">
    <property type="entry name" value="Ribosomal protein L9, N-terminal domain"/>
    <property type="match status" value="1"/>
</dbReference>
<evidence type="ECO:0000256" key="7">
    <source>
        <dbReference type="ARBA" id="ARBA00035292"/>
    </source>
</evidence>
<dbReference type="InterPro" id="IPR020594">
    <property type="entry name" value="Ribosomal_bL9_bac/chp"/>
</dbReference>
<evidence type="ECO:0000259" key="10">
    <source>
        <dbReference type="PROSITE" id="PS00651"/>
    </source>
</evidence>
<comment type="similarity">
    <text evidence="2 8">Belongs to the bacterial ribosomal protein bL9 family.</text>
</comment>
<dbReference type="EMBL" id="PYAV01000006">
    <property type="protein sequence ID" value="PSL45920.1"/>
    <property type="molecule type" value="Genomic_DNA"/>
</dbReference>
<comment type="function">
    <text evidence="1 8">Binds to the 23S rRNA.</text>
</comment>
<dbReference type="Pfam" id="PF01281">
    <property type="entry name" value="Ribosomal_L9_N"/>
    <property type="match status" value="1"/>
</dbReference>
<feature type="domain" description="Ribosomal protein L9" evidence="10">
    <location>
        <begin position="13"/>
        <end position="40"/>
    </location>
</feature>
<evidence type="ECO:0000256" key="6">
    <source>
        <dbReference type="ARBA" id="ARBA00023274"/>
    </source>
</evidence>
<dbReference type="Gene3D" id="3.10.430.100">
    <property type="entry name" value="Ribosomal protein L9, C-terminal domain"/>
    <property type="match status" value="1"/>
</dbReference>